<organism evidence="2 3">
    <name type="scientific">Komarekiella delphini-convector SJRDD-AB1</name>
    <dbReference type="NCBI Taxonomy" id="2593771"/>
    <lineage>
        <taxon>Bacteria</taxon>
        <taxon>Bacillati</taxon>
        <taxon>Cyanobacteriota</taxon>
        <taxon>Cyanophyceae</taxon>
        <taxon>Nostocales</taxon>
        <taxon>Nostocaceae</taxon>
        <taxon>Komarekiella</taxon>
        <taxon>Komarekiella delphini-convector</taxon>
    </lineage>
</organism>
<dbReference type="PANTHER" id="PTHR12526:SF630">
    <property type="entry name" value="GLYCOSYLTRANSFERASE"/>
    <property type="match status" value="1"/>
</dbReference>
<dbReference type="Gene3D" id="3.40.50.2000">
    <property type="entry name" value="Glycogen Phosphorylase B"/>
    <property type="match status" value="2"/>
</dbReference>
<evidence type="ECO:0000313" key="3">
    <source>
        <dbReference type="Proteomes" id="UP001165986"/>
    </source>
</evidence>
<dbReference type="EMBL" id="VJXY01000012">
    <property type="protein sequence ID" value="MBD6616775.1"/>
    <property type="molecule type" value="Genomic_DNA"/>
</dbReference>
<comment type="caution">
    <text evidence="2">The sequence shown here is derived from an EMBL/GenBank/DDBJ whole genome shotgun (WGS) entry which is preliminary data.</text>
</comment>
<reference evidence="2" key="1">
    <citation type="submission" date="2019-07" db="EMBL/GenBank/DDBJ databases">
        <title>Toxilogical consequences of a new and cryptic species of cyanobacteria (Komarekiella delphini-convector) recovered from the epidermis of a bottlenose dolphin and 1500 ft. in the air.</title>
        <authorList>
            <person name="Brown A.O."/>
            <person name="Dvorak P."/>
            <person name="Villanueva C.D."/>
            <person name="Foss A.J."/>
            <person name="Garvey A.D."/>
            <person name="Gibson Q.A."/>
            <person name="Johansen J.R."/>
            <person name="Casamatta D.A."/>
        </authorList>
    </citation>
    <scope>NUCLEOTIDE SEQUENCE</scope>
    <source>
        <strain evidence="2">SJRDD-AB1</strain>
    </source>
</reference>
<protein>
    <submittedName>
        <fullName evidence="2">Glycosyltransferase family 4 protein</fullName>
    </submittedName>
</protein>
<accession>A0AA40SX76</accession>
<proteinExistence type="predicted"/>
<dbReference type="CDD" id="cd03801">
    <property type="entry name" value="GT4_PimA-like"/>
    <property type="match status" value="1"/>
</dbReference>
<dbReference type="Pfam" id="PF00534">
    <property type="entry name" value="Glycos_transf_1"/>
    <property type="match status" value="1"/>
</dbReference>
<dbReference type="AlphaFoldDB" id="A0AA40SX76"/>
<keyword evidence="3" id="KW-1185">Reference proteome</keyword>
<evidence type="ECO:0000259" key="1">
    <source>
        <dbReference type="Pfam" id="PF00534"/>
    </source>
</evidence>
<dbReference type="Proteomes" id="UP001165986">
    <property type="component" value="Unassembled WGS sequence"/>
</dbReference>
<evidence type="ECO:0000313" key="2">
    <source>
        <dbReference type="EMBL" id="MBD6616775.1"/>
    </source>
</evidence>
<dbReference type="PANTHER" id="PTHR12526">
    <property type="entry name" value="GLYCOSYLTRANSFERASE"/>
    <property type="match status" value="1"/>
</dbReference>
<gene>
    <name evidence="2" type="ORF">FNW02_13285</name>
</gene>
<name>A0AA40SX76_9NOST</name>
<feature type="domain" description="Glycosyl transferase family 1" evidence="1">
    <location>
        <begin position="204"/>
        <end position="361"/>
    </location>
</feature>
<dbReference type="GO" id="GO:0016757">
    <property type="term" value="F:glycosyltransferase activity"/>
    <property type="evidence" value="ECO:0007669"/>
    <property type="project" value="InterPro"/>
</dbReference>
<dbReference type="InterPro" id="IPR001296">
    <property type="entry name" value="Glyco_trans_1"/>
</dbReference>
<dbReference type="RefSeq" id="WP_191758007.1">
    <property type="nucleotide sequence ID" value="NZ_VJXY01000012.1"/>
</dbReference>
<sequence length="398" mass="44890">MNVVVSIDHRYFGTPDGAVWTSTNCGYPFWLRYLEVFDSVRIVARVRLVTSVPDHWQRVDGENVSVAAVPFYVGPVQYLLKAAQVQQAVKNAVNLTDAVILRVPSNVANCIYDWVRHTNQPYALEVVGDPYNFFAPGSVKHPLRPFFRSWFTHKLKNKCIEAAAVSYVTKQALQQRYPSSQQAYSTYYSDVELSDEAFVTTPRSITPKSDKLTLITVGTLENFCKAIDVLIDAVSMCIQEGLNLELVIVGDGEYRPDLEAQARKLGIQERVFFRGQLPSGKAVLEQLDMADMFVLPSRQESLPRALIEAMARGLPCIGSNIGGIPELLLAEDLVIPGDTVGLATKIQEVFAEPERILRMSTRNLKVAKEYNEKLLKQRRLEFYKYIKEVTEISFKNQN</sequence>
<dbReference type="SUPFAM" id="SSF53756">
    <property type="entry name" value="UDP-Glycosyltransferase/glycogen phosphorylase"/>
    <property type="match status" value="1"/>
</dbReference>